<proteinExistence type="inferred from homology"/>
<reference evidence="6" key="1">
    <citation type="submission" date="2020-11" db="EMBL/GenBank/DDBJ databases">
        <title>Molecular epidemiology and genomic profiles of multidrug-resistant bacteria collected from clinical sources in South Africa.</title>
        <authorList>
            <person name="Asante J."/>
            <person name="Amoako D.G."/>
        </authorList>
    </citation>
    <scope>NUCLEOTIDE SEQUENCE</scope>
    <source>
        <strain evidence="6">C68</strain>
    </source>
</reference>
<keyword evidence="4" id="KW-0804">Transcription</keyword>
<dbReference type="SUPFAM" id="SSF46785">
    <property type="entry name" value="Winged helix' DNA-binding domain"/>
    <property type="match status" value="1"/>
</dbReference>
<evidence type="ECO:0000313" key="6">
    <source>
        <dbReference type="EMBL" id="MBF9303381.1"/>
    </source>
</evidence>
<comment type="similarity">
    <text evidence="1">Belongs to the LysR transcriptional regulatory family.</text>
</comment>
<organism evidence="6 7">
    <name type="scientific">Staphylococcus epidermidis</name>
    <dbReference type="NCBI Taxonomy" id="1282"/>
    <lineage>
        <taxon>Bacteria</taxon>
        <taxon>Bacillati</taxon>
        <taxon>Bacillota</taxon>
        <taxon>Bacilli</taxon>
        <taxon>Bacillales</taxon>
        <taxon>Staphylococcaceae</taxon>
        <taxon>Staphylococcus</taxon>
    </lineage>
</organism>
<dbReference type="InterPro" id="IPR050950">
    <property type="entry name" value="HTH-type_LysR_regulators"/>
</dbReference>
<dbReference type="InterPro" id="IPR000847">
    <property type="entry name" value="LysR_HTH_N"/>
</dbReference>
<dbReference type="Gene3D" id="3.40.190.290">
    <property type="match status" value="1"/>
</dbReference>
<dbReference type="Pfam" id="PF00126">
    <property type="entry name" value="HTH_1"/>
    <property type="match status" value="1"/>
</dbReference>
<dbReference type="PRINTS" id="PR00039">
    <property type="entry name" value="HTHLYSR"/>
</dbReference>
<dbReference type="GO" id="GO:0003677">
    <property type="term" value="F:DNA binding"/>
    <property type="evidence" value="ECO:0007669"/>
    <property type="project" value="UniProtKB-KW"/>
</dbReference>
<dbReference type="SUPFAM" id="SSF53850">
    <property type="entry name" value="Periplasmic binding protein-like II"/>
    <property type="match status" value="1"/>
</dbReference>
<comment type="caution">
    <text evidence="6">The sequence shown here is derived from an EMBL/GenBank/DDBJ whole genome shotgun (WGS) entry which is preliminary data.</text>
</comment>
<dbReference type="GO" id="GO:0005829">
    <property type="term" value="C:cytosol"/>
    <property type="evidence" value="ECO:0007669"/>
    <property type="project" value="TreeGrafter"/>
</dbReference>
<dbReference type="RefSeq" id="WP_002477288.1">
    <property type="nucleotide sequence ID" value="NZ_CAWLCY010000004.1"/>
</dbReference>
<evidence type="ECO:0000313" key="7">
    <source>
        <dbReference type="Proteomes" id="UP000622362"/>
    </source>
</evidence>
<dbReference type="PANTHER" id="PTHR30419:SF28">
    <property type="entry name" value="HTH-TYPE TRANSCRIPTIONAL REGULATOR BSDA"/>
    <property type="match status" value="1"/>
</dbReference>
<evidence type="ECO:0000256" key="1">
    <source>
        <dbReference type="ARBA" id="ARBA00009437"/>
    </source>
</evidence>
<evidence type="ECO:0000259" key="5">
    <source>
        <dbReference type="PROSITE" id="PS50931"/>
    </source>
</evidence>
<keyword evidence="3" id="KW-0238">DNA-binding</keyword>
<dbReference type="PANTHER" id="PTHR30419">
    <property type="entry name" value="HTH-TYPE TRANSCRIPTIONAL REGULATOR YBHD"/>
    <property type="match status" value="1"/>
</dbReference>
<sequence length="298" mass="34245">MNFEQLAYVKKLYELESMIQASESIHISQSAMSQSLTNLEKELGYKLFSRSRKGTTLTEAGNRLIPFILEILESKDALLSEIAMMKTNIKGTLRVGTIPTLFHKILPKALSQFKANHPNVDVEVIEADKDRIKMLVNHGDIDIGLIGVTEREDEDSQVSQHSLNLTSHFRLIVPKKSKLTFKEYVNLEEIQQYPFVLYDREFYQHHLKKFEETHHPLKIIFKTTNPIVLMRTVAEGLGVGIVSALMLENEPFLDNELIESVTLGKPFDYVVNFIAIVNKEKSKQQIVLEFIHYLKKNE</sequence>
<dbReference type="EMBL" id="JADPYN010000006">
    <property type="protein sequence ID" value="MBF9303381.1"/>
    <property type="molecule type" value="Genomic_DNA"/>
</dbReference>
<dbReference type="InterPro" id="IPR036388">
    <property type="entry name" value="WH-like_DNA-bd_sf"/>
</dbReference>
<evidence type="ECO:0000256" key="2">
    <source>
        <dbReference type="ARBA" id="ARBA00023015"/>
    </source>
</evidence>
<protein>
    <submittedName>
        <fullName evidence="6">LysR family transcriptional regulator</fullName>
    </submittedName>
</protein>
<dbReference type="Proteomes" id="UP000622362">
    <property type="component" value="Unassembled WGS sequence"/>
</dbReference>
<dbReference type="InterPro" id="IPR005119">
    <property type="entry name" value="LysR_subst-bd"/>
</dbReference>
<dbReference type="CDD" id="cd05466">
    <property type="entry name" value="PBP2_LTTR_substrate"/>
    <property type="match status" value="1"/>
</dbReference>
<accession>A0A8I1BBV2</accession>
<feature type="domain" description="HTH lysR-type" evidence="5">
    <location>
        <begin position="1"/>
        <end position="58"/>
    </location>
</feature>
<name>A0A8I1BBV2_STAEP</name>
<dbReference type="GO" id="GO:0003700">
    <property type="term" value="F:DNA-binding transcription factor activity"/>
    <property type="evidence" value="ECO:0007669"/>
    <property type="project" value="InterPro"/>
</dbReference>
<dbReference type="AlphaFoldDB" id="A0A8I1BBV2"/>
<dbReference type="InterPro" id="IPR036390">
    <property type="entry name" value="WH_DNA-bd_sf"/>
</dbReference>
<gene>
    <name evidence="6" type="ORF">I3V53_04675</name>
</gene>
<dbReference type="Pfam" id="PF03466">
    <property type="entry name" value="LysR_substrate"/>
    <property type="match status" value="1"/>
</dbReference>
<keyword evidence="2" id="KW-0805">Transcription regulation</keyword>
<evidence type="ECO:0000256" key="4">
    <source>
        <dbReference type="ARBA" id="ARBA00023163"/>
    </source>
</evidence>
<dbReference type="Gene3D" id="1.10.10.10">
    <property type="entry name" value="Winged helix-like DNA-binding domain superfamily/Winged helix DNA-binding domain"/>
    <property type="match status" value="1"/>
</dbReference>
<evidence type="ECO:0000256" key="3">
    <source>
        <dbReference type="ARBA" id="ARBA00023125"/>
    </source>
</evidence>
<dbReference type="PROSITE" id="PS50931">
    <property type="entry name" value="HTH_LYSR"/>
    <property type="match status" value="1"/>
</dbReference>